<dbReference type="EMBL" id="AP005848">
    <property type="protein sequence ID" value="BAD16459.1"/>
    <property type="molecule type" value="Genomic_DNA"/>
</dbReference>
<proteinExistence type="predicted"/>
<dbReference type="Proteomes" id="UP000000763">
    <property type="component" value="Chromosome 2"/>
</dbReference>
<feature type="compositionally biased region" description="Low complexity" evidence="1">
    <location>
        <begin position="72"/>
        <end position="94"/>
    </location>
</feature>
<evidence type="ECO:0000256" key="1">
    <source>
        <dbReference type="SAM" id="MobiDB-lite"/>
    </source>
</evidence>
<feature type="compositionally biased region" description="Polar residues" evidence="1">
    <location>
        <begin position="50"/>
        <end position="64"/>
    </location>
</feature>
<reference evidence="3" key="2">
    <citation type="journal article" date="2008" name="Nucleic Acids Res.">
        <title>The rice annotation project database (RAP-DB): 2008 update.</title>
        <authorList>
            <consortium name="The rice annotation project (RAP)"/>
        </authorList>
    </citation>
    <scope>GENOME REANNOTATION</scope>
    <source>
        <strain evidence="3">cv. Nipponbare</strain>
    </source>
</reference>
<name>Q6YUW1_ORYSJ</name>
<evidence type="ECO:0000313" key="2">
    <source>
        <dbReference type="EMBL" id="BAD16459.1"/>
    </source>
</evidence>
<sequence>MGKENAGRSSSAMLCGGRGWGGEVLPLLPASCSRGEELTSRDMHKGEGVPSQSSARGEGSTTMASPGEGLPVAARARGGVTGRAAHVGRSSLAS</sequence>
<reference evidence="3" key="1">
    <citation type="journal article" date="2005" name="Nature">
        <title>The map-based sequence of the rice genome.</title>
        <authorList>
            <consortium name="International rice genome sequencing project (IRGSP)"/>
            <person name="Matsumoto T."/>
            <person name="Wu J."/>
            <person name="Kanamori H."/>
            <person name="Katayose Y."/>
            <person name="Fujisawa M."/>
            <person name="Namiki N."/>
            <person name="Mizuno H."/>
            <person name="Yamamoto K."/>
            <person name="Antonio B.A."/>
            <person name="Baba T."/>
            <person name="Sakata K."/>
            <person name="Nagamura Y."/>
            <person name="Aoki H."/>
            <person name="Arikawa K."/>
            <person name="Arita K."/>
            <person name="Bito T."/>
            <person name="Chiden Y."/>
            <person name="Fujitsuka N."/>
            <person name="Fukunaka R."/>
            <person name="Hamada M."/>
            <person name="Harada C."/>
            <person name="Hayashi A."/>
            <person name="Hijishita S."/>
            <person name="Honda M."/>
            <person name="Hosokawa S."/>
            <person name="Ichikawa Y."/>
            <person name="Idonuma A."/>
            <person name="Iijima M."/>
            <person name="Ikeda M."/>
            <person name="Ikeno M."/>
            <person name="Ito K."/>
            <person name="Ito S."/>
            <person name="Ito T."/>
            <person name="Ito Y."/>
            <person name="Ito Y."/>
            <person name="Iwabuchi A."/>
            <person name="Kamiya K."/>
            <person name="Karasawa W."/>
            <person name="Kurita K."/>
            <person name="Katagiri S."/>
            <person name="Kikuta A."/>
            <person name="Kobayashi H."/>
            <person name="Kobayashi N."/>
            <person name="Machita K."/>
            <person name="Maehara T."/>
            <person name="Masukawa M."/>
            <person name="Mizubayashi T."/>
            <person name="Mukai Y."/>
            <person name="Nagasaki H."/>
            <person name="Nagata Y."/>
            <person name="Naito S."/>
            <person name="Nakashima M."/>
            <person name="Nakama Y."/>
            <person name="Nakamichi Y."/>
            <person name="Nakamura M."/>
            <person name="Meguro A."/>
            <person name="Negishi M."/>
            <person name="Ohta I."/>
            <person name="Ohta T."/>
            <person name="Okamoto M."/>
            <person name="Ono N."/>
            <person name="Saji S."/>
            <person name="Sakaguchi M."/>
            <person name="Sakai K."/>
            <person name="Shibata M."/>
            <person name="Shimokawa T."/>
            <person name="Song J."/>
            <person name="Takazaki Y."/>
            <person name="Terasawa K."/>
            <person name="Tsugane M."/>
            <person name="Tsuji K."/>
            <person name="Ueda S."/>
            <person name="Waki K."/>
            <person name="Yamagata H."/>
            <person name="Yamamoto M."/>
            <person name="Yamamoto S."/>
            <person name="Yamane H."/>
            <person name="Yoshiki S."/>
            <person name="Yoshihara R."/>
            <person name="Yukawa K."/>
            <person name="Zhong H."/>
            <person name="Yano M."/>
            <person name="Yuan Q."/>
            <person name="Ouyang S."/>
            <person name="Liu J."/>
            <person name="Jones K.M."/>
            <person name="Gansberger K."/>
            <person name="Moffat K."/>
            <person name="Hill J."/>
            <person name="Bera J."/>
            <person name="Fadrosh D."/>
            <person name="Jin S."/>
            <person name="Johri S."/>
            <person name="Kim M."/>
            <person name="Overton L."/>
            <person name="Reardon M."/>
            <person name="Tsitrin T."/>
            <person name="Vuong H."/>
            <person name="Weaver B."/>
            <person name="Ciecko A."/>
            <person name="Tallon L."/>
            <person name="Jackson J."/>
            <person name="Pai G."/>
            <person name="Aken S.V."/>
            <person name="Utterback T."/>
            <person name="Reidmuller S."/>
            <person name="Feldblyum T."/>
            <person name="Hsiao J."/>
            <person name="Zismann V."/>
            <person name="Iobst S."/>
            <person name="de Vazeille A.R."/>
            <person name="Buell C.R."/>
            <person name="Ying K."/>
            <person name="Li Y."/>
            <person name="Lu T."/>
            <person name="Huang Y."/>
            <person name="Zhao Q."/>
            <person name="Feng Q."/>
            <person name="Zhang L."/>
            <person name="Zhu J."/>
            <person name="Weng Q."/>
            <person name="Mu J."/>
            <person name="Lu Y."/>
            <person name="Fan D."/>
            <person name="Liu Y."/>
            <person name="Guan J."/>
            <person name="Zhang Y."/>
            <person name="Yu S."/>
            <person name="Liu X."/>
            <person name="Zhang Y."/>
            <person name="Hong G."/>
            <person name="Han B."/>
            <person name="Choisne N."/>
            <person name="Demange N."/>
            <person name="Orjeda G."/>
            <person name="Samain S."/>
            <person name="Cattolico L."/>
            <person name="Pelletier E."/>
            <person name="Couloux A."/>
            <person name="Segurens B."/>
            <person name="Wincker P."/>
            <person name="D'Hont A."/>
            <person name="Scarpelli C."/>
            <person name="Weissenbach J."/>
            <person name="Salanoubat M."/>
            <person name="Quetier F."/>
            <person name="Yu Y."/>
            <person name="Kim H.R."/>
            <person name="Rambo T."/>
            <person name="Currie J."/>
            <person name="Collura K."/>
            <person name="Luo M."/>
            <person name="Yang T."/>
            <person name="Ammiraju J.S.S."/>
            <person name="Engler F."/>
            <person name="Soderlund C."/>
            <person name="Wing R.A."/>
            <person name="Palmer L.E."/>
            <person name="de la Bastide M."/>
            <person name="Spiegel L."/>
            <person name="Nascimento L."/>
            <person name="Zutavern T."/>
            <person name="O'Shaughnessy A."/>
            <person name="Dike S."/>
            <person name="Dedhia N."/>
            <person name="Preston R."/>
            <person name="Balija V."/>
            <person name="McCombie W.R."/>
            <person name="Chow T."/>
            <person name="Chen H."/>
            <person name="Chung M."/>
            <person name="Chen C."/>
            <person name="Shaw J."/>
            <person name="Wu H."/>
            <person name="Hsiao K."/>
            <person name="Chao Y."/>
            <person name="Chu M."/>
            <person name="Cheng C."/>
            <person name="Hour A."/>
            <person name="Lee P."/>
            <person name="Lin S."/>
            <person name="Lin Y."/>
            <person name="Liou J."/>
            <person name="Liu S."/>
            <person name="Hsing Y."/>
            <person name="Raghuvanshi S."/>
            <person name="Mohanty A."/>
            <person name="Bharti A.K."/>
            <person name="Gaur A."/>
            <person name="Gupta V."/>
            <person name="Kumar D."/>
            <person name="Ravi V."/>
            <person name="Vij S."/>
            <person name="Kapur A."/>
            <person name="Khurana P."/>
            <person name="Khurana P."/>
            <person name="Khurana J.P."/>
            <person name="Tyagi A.K."/>
            <person name="Gaikwad K."/>
            <person name="Singh A."/>
            <person name="Dalal V."/>
            <person name="Srivastava S."/>
            <person name="Dixit A."/>
            <person name="Pal A.K."/>
            <person name="Ghazi I.A."/>
            <person name="Yadav M."/>
            <person name="Pandit A."/>
            <person name="Bhargava A."/>
            <person name="Sureshbabu K."/>
            <person name="Batra K."/>
            <person name="Sharma T.R."/>
            <person name="Mohapatra T."/>
            <person name="Singh N.K."/>
            <person name="Messing J."/>
            <person name="Nelson A.B."/>
            <person name="Fuks G."/>
            <person name="Kavchok S."/>
            <person name="Keizer G."/>
            <person name="Linton E."/>
            <person name="Llaca V."/>
            <person name="Song R."/>
            <person name="Tanyolac B."/>
            <person name="Young S."/>
            <person name="Ho-Il K."/>
            <person name="Hahn J.H."/>
            <person name="Sangsakoo G."/>
            <person name="Vanavichit A."/>
            <person name="de Mattos Luiz.A.T."/>
            <person name="Zimmer P.D."/>
            <person name="Malone G."/>
            <person name="Dellagostin O."/>
            <person name="de Oliveira A.C."/>
            <person name="Bevan M."/>
            <person name="Bancroft I."/>
            <person name="Minx P."/>
            <person name="Cordum H."/>
            <person name="Wilson R."/>
            <person name="Cheng Z."/>
            <person name="Jin W."/>
            <person name="Jiang J."/>
            <person name="Leong S.A."/>
            <person name="Iwama H."/>
            <person name="Gojobori T."/>
            <person name="Itoh T."/>
            <person name="Niimura Y."/>
            <person name="Fujii Y."/>
            <person name="Habara T."/>
            <person name="Sakai H."/>
            <person name="Sato Y."/>
            <person name="Wilson G."/>
            <person name="Kumar K."/>
            <person name="McCouch S."/>
            <person name="Juretic N."/>
            <person name="Hoen D."/>
            <person name="Wright S."/>
            <person name="Bruskiewich R."/>
            <person name="Bureau T."/>
            <person name="Miyao A."/>
            <person name="Hirochika H."/>
            <person name="Nishikawa T."/>
            <person name="Kadowaki K."/>
            <person name="Sugiura M."/>
            <person name="Burr B."/>
            <person name="Sasaki T."/>
        </authorList>
    </citation>
    <scope>NUCLEOTIDE SEQUENCE [LARGE SCALE GENOMIC DNA]</scope>
    <source>
        <strain evidence="3">cv. Nipponbare</strain>
    </source>
</reference>
<organism evidence="2 3">
    <name type="scientific">Oryza sativa subsp. japonica</name>
    <name type="common">Rice</name>
    <dbReference type="NCBI Taxonomy" id="39947"/>
    <lineage>
        <taxon>Eukaryota</taxon>
        <taxon>Viridiplantae</taxon>
        <taxon>Streptophyta</taxon>
        <taxon>Embryophyta</taxon>
        <taxon>Tracheophyta</taxon>
        <taxon>Spermatophyta</taxon>
        <taxon>Magnoliopsida</taxon>
        <taxon>Liliopsida</taxon>
        <taxon>Poales</taxon>
        <taxon>Poaceae</taxon>
        <taxon>BOP clade</taxon>
        <taxon>Oryzoideae</taxon>
        <taxon>Oryzeae</taxon>
        <taxon>Oryzinae</taxon>
        <taxon>Oryza</taxon>
        <taxon>Oryza sativa</taxon>
    </lineage>
</organism>
<protein>
    <submittedName>
        <fullName evidence="2">Uncharacterized protein</fullName>
    </submittedName>
</protein>
<feature type="region of interest" description="Disordered" evidence="1">
    <location>
        <begin position="34"/>
        <end position="94"/>
    </location>
</feature>
<accession>Q6YUW1</accession>
<feature type="compositionally biased region" description="Basic and acidic residues" evidence="1">
    <location>
        <begin position="34"/>
        <end position="47"/>
    </location>
</feature>
<gene>
    <name evidence="2" type="primary">OSJNBa0078N11.35</name>
</gene>
<dbReference type="AlphaFoldDB" id="Q6YUW1"/>
<evidence type="ECO:0000313" key="3">
    <source>
        <dbReference type="Proteomes" id="UP000000763"/>
    </source>
</evidence>